<keyword evidence="7" id="KW-0472">Membrane</keyword>
<keyword evidence="5 6" id="KW-0482">Metalloprotease</keyword>
<evidence type="ECO:0000256" key="4">
    <source>
        <dbReference type="ARBA" id="ARBA00022833"/>
    </source>
</evidence>
<keyword evidence="1 6" id="KW-0645">Protease</keyword>
<gene>
    <name evidence="9" type="ORF">GCM10018781_70400</name>
</gene>
<sequence>MSVLVAVLLALALVWPWAAVPAARRLADLLPPKAAALTLAGSAVALAGSTVWALGGLVAGGLLHLMLLAEDGGGPAGPSAAVPLAVAGGAALLVVAGLAARLWHRQRQLLVRTWRSVAGHPDSGELLVVPDESADAFALPGHRGRPGRIVVTAAMLRTLDLDGRDVLFAHERAHLAGRHHLLARTVQLASAAHPAVRGLAAATSFQLERWADEEAAATVGDRRLAAAAVARAALASAASGRHPSLLPAIGTGPVPRRVGALLDAPPAPPRGRAPRTAAVALLAVVALSLTLSLGSAFGLHEYIELVQEQAQQVVQP</sequence>
<dbReference type="GO" id="GO:0004222">
    <property type="term" value="F:metalloendopeptidase activity"/>
    <property type="evidence" value="ECO:0007669"/>
    <property type="project" value="InterPro"/>
</dbReference>
<dbReference type="RefSeq" id="WP_229927994.1">
    <property type="nucleotide sequence ID" value="NZ_BNBO01000064.1"/>
</dbReference>
<evidence type="ECO:0000313" key="10">
    <source>
        <dbReference type="Proteomes" id="UP000617734"/>
    </source>
</evidence>
<dbReference type="InterPro" id="IPR052173">
    <property type="entry name" value="Beta-lactam_resp_regulator"/>
</dbReference>
<keyword evidence="3 6" id="KW-0378">Hydrolase</keyword>
<feature type="transmembrane region" description="Helical" evidence="7">
    <location>
        <begin position="46"/>
        <end position="68"/>
    </location>
</feature>
<evidence type="ECO:0000256" key="6">
    <source>
        <dbReference type="RuleBase" id="RU003983"/>
    </source>
</evidence>
<dbReference type="InterPro" id="IPR001915">
    <property type="entry name" value="Peptidase_M48"/>
</dbReference>
<keyword evidence="10" id="KW-1185">Reference proteome</keyword>
<keyword evidence="2" id="KW-0479">Metal-binding</keyword>
<proteinExistence type="inferred from homology"/>
<comment type="caution">
    <text evidence="9">The sequence shown here is derived from an EMBL/GenBank/DDBJ whole genome shotgun (WGS) entry which is preliminary data.</text>
</comment>
<evidence type="ECO:0000256" key="7">
    <source>
        <dbReference type="SAM" id="Phobius"/>
    </source>
</evidence>
<evidence type="ECO:0000259" key="8">
    <source>
        <dbReference type="Pfam" id="PF01435"/>
    </source>
</evidence>
<evidence type="ECO:0000256" key="3">
    <source>
        <dbReference type="ARBA" id="ARBA00022801"/>
    </source>
</evidence>
<dbReference type="EMBL" id="BNBO01000064">
    <property type="protein sequence ID" value="GHH83341.1"/>
    <property type="molecule type" value="Genomic_DNA"/>
</dbReference>
<feature type="domain" description="Peptidase M48" evidence="8">
    <location>
        <begin position="116"/>
        <end position="202"/>
    </location>
</feature>
<feature type="transmembrane region" description="Helical" evidence="7">
    <location>
        <begin position="277"/>
        <end position="299"/>
    </location>
</feature>
<reference evidence="9" key="1">
    <citation type="journal article" date="2014" name="Int. J. Syst. Evol. Microbiol.">
        <title>Complete genome sequence of Corynebacterium casei LMG S-19264T (=DSM 44701T), isolated from a smear-ripened cheese.</title>
        <authorList>
            <consortium name="US DOE Joint Genome Institute (JGI-PGF)"/>
            <person name="Walter F."/>
            <person name="Albersmeier A."/>
            <person name="Kalinowski J."/>
            <person name="Ruckert C."/>
        </authorList>
    </citation>
    <scope>NUCLEOTIDE SEQUENCE</scope>
    <source>
        <strain evidence="9">JCM 4646</strain>
    </source>
</reference>
<name>A0A919GG43_9ACTN</name>
<evidence type="ECO:0000256" key="1">
    <source>
        <dbReference type="ARBA" id="ARBA00022670"/>
    </source>
</evidence>
<dbReference type="Gene3D" id="3.30.2010.10">
    <property type="entry name" value="Metalloproteases ('zincins'), catalytic domain"/>
    <property type="match status" value="1"/>
</dbReference>
<accession>A0A919GG43</accession>
<dbReference type="PANTHER" id="PTHR34978:SF3">
    <property type="entry name" value="SLR0241 PROTEIN"/>
    <property type="match status" value="1"/>
</dbReference>
<dbReference type="GO" id="GO:0046872">
    <property type="term" value="F:metal ion binding"/>
    <property type="evidence" value="ECO:0007669"/>
    <property type="project" value="UniProtKB-KW"/>
</dbReference>
<keyword evidence="7" id="KW-1133">Transmembrane helix</keyword>
<dbReference type="GeneID" id="95357295"/>
<evidence type="ECO:0000256" key="5">
    <source>
        <dbReference type="ARBA" id="ARBA00023049"/>
    </source>
</evidence>
<evidence type="ECO:0000313" key="9">
    <source>
        <dbReference type="EMBL" id="GHH83341.1"/>
    </source>
</evidence>
<comment type="cofactor">
    <cofactor evidence="6">
        <name>Zn(2+)</name>
        <dbReference type="ChEBI" id="CHEBI:29105"/>
    </cofactor>
    <text evidence="6">Binds 1 zinc ion per subunit.</text>
</comment>
<reference evidence="9" key="2">
    <citation type="submission" date="2020-09" db="EMBL/GenBank/DDBJ databases">
        <authorList>
            <person name="Sun Q."/>
            <person name="Ohkuma M."/>
        </authorList>
    </citation>
    <scope>NUCLEOTIDE SEQUENCE</scope>
    <source>
        <strain evidence="9">JCM 4646</strain>
    </source>
</reference>
<dbReference type="Proteomes" id="UP000617734">
    <property type="component" value="Unassembled WGS sequence"/>
</dbReference>
<dbReference type="AlphaFoldDB" id="A0A919GG43"/>
<keyword evidence="7" id="KW-0812">Transmembrane</keyword>
<dbReference type="PANTHER" id="PTHR34978">
    <property type="entry name" value="POSSIBLE SENSOR-TRANSDUCER PROTEIN BLAR"/>
    <property type="match status" value="1"/>
</dbReference>
<comment type="similarity">
    <text evidence="6">Belongs to the peptidase M48 family.</text>
</comment>
<feature type="transmembrane region" description="Helical" evidence="7">
    <location>
        <begin position="80"/>
        <end position="103"/>
    </location>
</feature>
<dbReference type="Pfam" id="PF01435">
    <property type="entry name" value="Peptidase_M48"/>
    <property type="match status" value="1"/>
</dbReference>
<dbReference type="GO" id="GO:0006508">
    <property type="term" value="P:proteolysis"/>
    <property type="evidence" value="ECO:0007669"/>
    <property type="project" value="UniProtKB-KW"/>
</dbReference>
<protein>
    <recommendedName>
        <fullName evidence="8">Peptidase M48 domain-containing protein</fullName>
    </recommendedName>
</protein>
<organism evidence="9 10">
    <name type="scientific">Kitasatospora indigofera</name>
    <dbReference type="NCBI Taxonomy" id="67307"/>
    <lineage>
        <taxon>Bacteria</taxon>
        <taxon>Bacillati</taxon>
        <taxon>Actinomycetota</taxon>
        <taxon>Actinomycetes</taxon>
        <taxon>Kitasatosporales</taxon>
        <taxon>Streptomycetaceae</taxon>
        <taxon>Kitasatospora</taxon>
    </lineage>
</organism>
<evidence type="ECO:0000256" key="2">
    <source>
        <dbReference type="ARBA" id="ARBA00022723"/>
    </source>
</evidence>
<keyword evidence="4 6" id="KW-0862">Zinc</keyword>